<dbReference type="InterPro" id="IPR008930">
    <property type="entry name" value="Terpenoid_cyclase/PrenylTrfase"/>
</dbReference>
<feature type="transmembrane region" description="Helical" evidence="2">
    <location>
        <begin position="39"/>
        <end position="65"/>
    </location>
</feature>
<protein>
    <recommendedName>
        <fullName evidence="5">Squalene cyclase C-terminal domain-containing protein</fullName>
    </recommendedName>
</protein>
<reference evidence="3 4" key="1">
    <citation type="submission" date="2018-02" db="EMBL/GenBank/DDBJ databases">
        <title>Comparative genomes isolates from brazilian mangrove.</title>
        <authorList>
            <person name="Araujo J.E."/>
            <person name="Taketani R.G."/>
            <person name="Silva M.C.P."/>
            <person name="Loureco M.V."/>
            <person name="Andreote F.D."/>
        </authorList>
    </citation>
    <scope>NUCLEOTIDE SEQUENCE [LARGE SCALE GENOMIC DNA]</scope>
    <source>
        <strain evidence="3 4">NAP PRIS-MGV</strain>
    </source>
</reference>
<sequence>MRRRGAKVNDMATPPNAPQNDIEPDHDEEEARPTVSSRFLLLTAVPSWLVSLVVHFLLILILVLLPVAQRVSQNRDIVVDDTADAEEIDEFVMESFEPIDEMKLDFDKPPEQMEEAVIAEENIVSDFQELEAATQQMDLVDFADQTAPFSDMMTNDAGLTGNGTSGRGQATRTKMLSEGGGNGGSEAAVVAGIKWIADHQLPDGTWNFDHRRGAKKPGESKNFGEFSNSPRAATAMGLLPFLGSGHTHKEGKYKKEVNAGLTALVRLMKVRGVQGDLTEAQGNMYSHGLGSIALCEAYAMTQDKNLAAPAQASLNYIVSSQDPVGGGWRYQPRQAGDTSVVGWQLMALKSGHMGYLEVPRNTINGAMKFLDSVQSDGGAKYGYVDPGAGTATTSVGLLCRMYLGWKKDNPALEKGVDFLAKTGPSVGNNANMYYNYYATQVMRHYSGPRWDAWNQKQRDFLINTQVKEGQPEAGSWHFNGSHADKGGRLYNTSLSVLTLEVYYRHLPIYKNTASEEDFPL</sequence>
<gene>
    <name evidence="3" type="ORF">C5Y98_21390</name>
</gene>
<organism evidence="3 4">
    <name type="scientific">Blastopirellula marina</name>
    <dbReference type="NCBI Taxonomy" id="124"/>
    <lineage>
        <taxon>Bacteria</taxon>
        <taxon>Pseudomonadati</taxon>
        <taxon>Planctomycetota</taxon>
        <taxon>Planctomycetia</taxon>
        <taxon>Pirellulales</taxon>
        <taxon>Pirellulaceae</taxon>
        <taxon>Blastopirellula</taxon>
    </lineage>
</organism>
<dbReference type="AlphaFoldDB" id="A0A2S8FD62"/>
<name>A0A2S8FD62_9BACT</name>
<dbReference type="Gene3D" id="1.50.10.20">
    <property type="match status" value="2"/>
</dbReference>
<dbReference type="SUPFAM" id="SSF48239">
    <property type="entry name" value="Terpenoid cyclases/Protein prenyltransferases"/>
    <property type="match status" value="1"/>
</dbReference>
<keyword evidence="2" id="KW-0812">Transmembrane</keyword>
<feature type="region of interest" description="Disordered" evidence="1">
    <location>
        <begin position="1"/>
        <end position="30"/>
    </location>
</feature>
<dbReference type="Proteomes" id="UP000239388">
    <property type="component" value="Unassembled WGS sequence"/>
</dbReference>
<evidence type="ECO:0000313" key="3">
    <source>
        <dbReference type="EMBL" id="PQO30108.1"/>
    </source>
</evidence>
<comment type="caution">
    <text evidence="3">The sequence shown here is derived from an EMBL/GenBank/DDBJ whole genome shotgun (WGS) entry which is preliminary data.</text>
</comment>
<keyword evidence="2" id="KW-1133">Transmembrane helix</keyword>
<evidence type="ECO:0008006" key="5">
    <source>
        <dbReference type="Google" id="ProtNLM"/>
    </source>
</evidence>
<accession>A0A2S8FD62</accession>
<proteinExistence type="predicted"/>
<evidence type="ECO:0000313" key="4">
    <source>
        <dbReference type="Proteomes" id="UP000239388"/>
    </source>
</evidence>
<keyword evidence="2" id="KW-0472">Membrane</keyword>
<evidence type="ECO:0000256" key="1">
    <source>
        <dbReference type="SAM" id="MobiDB-lite"/>
    </source>
</evidence>
<dbReference type="EMBL" id="PUIB01000021">
    <property type="protein sequence ID" value="PQO30108.1"/>
    <property type="molecule type" value="Genomic_DNA"/>
</dbReference>
<evidence type="ECO:0000256" key="2">
    <source>
        <dbReference type="SAM" id="Phobius"/>
    </source>
</evidence>